<dbReference type="RefSeq" id="WP_089831250.1">
    <property type="nucleotide sequence ID" value="NZ_BJWI01000010.1"/>
</dbReference>
<dbReference type="CDD" id="cd09279">
    <property type="entry name" value="RNase_HI_like"/>
    <property type="match status" value="1"/>
</dbReference>
<dbReference type="GO" id="GO:0004523">
    <property type="term" value="F:RNA-DNA hybrid ribonuclease activity"/>
    <property type="evidence" value="ECO:0007669"/>
    <property type="project" value="InterPro"/>
</dbReference>
<evidence type="ECO:0000313" key="2">
    <source>
        <dbReference type="EMBL" id="GEM01440.1"/>
    </source>
</evidence>
<dbReference type="STRING" id="306540.SAMN05421839_11125"/>
<organism evidence="3 4">
    <name type="scientific">Halolactibacillus halophilus</name>
    <dbReference type="NCBI Taxonomy" id="306540"/>
    <lineage>
        <taxon>Bacteria</taxon>
        <taxon>Bacillati</taxon>
        <taxon>Bacillota</taxon>
        <taxon>Bacilli</taxon>
        <taxon>Bacillales</taxon>
        <taxon>Bacillaceae</taxon>
        <taxon>Halolactibacillus</taxon>
    </lineage>
</organism>
<sequence>MLEVYIDGATLGENGKSAASFVAKNKQVCLEGYTFIGEKTNHEAEFHALYFALVTLKHDYSDEILSIRSDSKIVVDTIEKAYTKNPAFLSYYNKIAELITHFPHVFIKWISDKDNKRADTLARTGLQTESTVIQSCS</sequence>
<dbReference type="EMBL" id="BJWI01000010">
    <property type="protein sequence ID" value="GEM01440.1"/>
    <property type="molecule type" value="Genomic_DNA"/>
</dbReference>
<dbReference type="SUPFAM" id="SSF53098">
    <property type="entry name" value="Ribonuclease H-like"/>
    <property type="match status" value="1"/>
</dbReference>
<dbReference type="Proteomes" id="UP000321547">
    <property type="component" value="Unassembled WGS sequence"/>
</dbReference>
<dbReference type="InterPro" id="IPR053151">
    <property type="entry name" value="RNase_H-like"/>
</dbReference>
<protein>
    <submittedName>
        <fullName evidence="2 3">Ribonuclease H</fullName>
    </submittedName>
</protein>
<evidence type="ECO:0000313" key="3">
    <source>
        <dbReference type="EMBL" id="SFP25160.1"/>
    </source>
</evidence>
<gene>
    <name evidence="2" type="primary">rnhA</name>
    <name evidence="2" type="ORF">HHA03_09720</name>
    <name evidence="3" type="ORF">SAMN05421839_11125</name>
</gene>
<dbReference type="GO" id="GO:0003676">
    <property type="term" value="F:nucleic acid binding"/>
    <property type="evidence" value="ECO:0007669"/>
    <property type="project" value="InterPro"/>
</dbReference>
<dbReference type="PANTHER" id="PTHR47723">
    <property type="entry name" value="OS05G0353850 PROTEIN"/>
    <property type="match status" value="1"/>
</dbReference>
<reference evidence="2 5" key="2">
    <citation type="submission" date="2019-07" db="EMBL/GenBank/DDBJ databases">
        <title>Whole genome shotgun sequence of Halolactibacillus halophilus NBRC 100868.</title>
        <authorList>
            <person name="Hosoyama A."/>
            <person name="Uohara A."/>
            <person name="Ohji S."/>
            <person name="Ichikawa N."/>
        </authorList>
    </citation>
    <scope>NUCLEOTIDE SEQUENCE [LARGE SCALE GENOMIC DNA]</scope>
    <source>
        <strain evidence="2 5">NBRC 100868</strain>
    </source>
</reference>
<proteinExistence type="predicted"/>
<evidence type="ECO:0000313" key="4">
    <source>
        <dbReference type="Proteomes" id="UP000242243"/>
    </source>
</evidence>
<dbReference type="InterPro" id="IPR002156">
    <property type="entry name" value="RNaseH_domain"/>
</dbReference>
<dbReference type="Gene3D" id="3.30.420.10">
    <property type="entry name" value="Ribonuclease H-like superfamily/Ribonuclease H"/>
    <property type="match status" value="1"/>
</dbReference>
<dbReference type="OrthoDB" id="7845843at2"/>
<feature type="domain" description="RNase H type-1" evidence="1">
    <location>
        <begin position="1"/>
        <end position="127"/>
    </location>
</feature>
<dbReference type="InterPro" id="IPR036397">
    <property type="entry name" value="RNaseH_sf"/>
</dbReference>
<name>A0A1I5NU61_9BACI</name>
<dbReference type="AlphaFoldDB" id="A0A1I5NU61"/>
<dbReference type="PANTHER" id="PTHR47723:SF23">
    <property type="entry name" value="REVERSE TRANSCRIPTASE-LIKE PROTEIN"/>
    <property type="match status" value="1"/>
</dbReference>
<evidence type="ECO:0000259" key="1">
    <source>
        <dbReference type="PROSITE" id="PS50879"/>
    </source>
</evidence>
<dbReference type="Proteomes" id="UP000242243">
    <property type="component" value="Unassembled WGS sequence"/>
</dbReference>
<keyword evidence="5" id="KW-1185">Reference proteome</keyword>
<dbReference type="InterPro" id="IPR012337">
    <property type="entry name" value="RNaseH-like_sf"/>
</dbReference>
<reference evidence="3 4" key="1">
    <citation type="submission" date="2016-10" db="EMBL/GenBank/DDBJ databases">
        <authorList>
            <person name="de Groot N.N."/>
        </authorList>
    </citation>
    <scope>NUCLEOTIDE SEQUENCE [LARGE SCALE GENOMIC DNA]</scope>
    <source>
        <strain evidence="3 4">DSM 17073</strain>
    </source>
</reference>
<accession>A0A1I5NU61</accession>
<dbReference type="PROSITE" id="PS50879">
    <property type="entry name" value="RNASE_H_1"/>
    <property type="match status" value="1"/>
</dbReference>
<dbReference type="Pfam" id="PF13456">
    <property type="entry name" value="RVT_3"/>
    <property type="match status" value="1"/>
</dbReference>
<dbReference type="EMBL" id="FOXC01000011">
    <property type="protein sequence ID" value="SFP25160.1"/>
    <property type="molecule type" value="Genomic_DNA"/>
</dbReference>
<evidence type="ECO:0000313" key="5">
    <source>
        <dbReference type="Proteomes" id="UP000321547"/>
    </source>
</evidence>